<evidence type="ECO:0000256" key="1">
    <source>
        <dbReference type="SAM" id="MobiDB-lite"/>
    </source>
</evidence>
<accession>A0A1X2GVL0</accession>
<protein>
    <submittedName>
        <fullName evidence="2">Uncharacterized protein</fullName>
    </submittedName>
</protein>
<feature type="compositionally biased region" description="Low complexity" evidence="1">
    <location>
        <begin position="40"/>
        <end position="59"/>
    </location>
</feature>
<proteinExistence type="predicted"/>
<feature type="compositionally biased region" description="Pro residues" evidence="1">
    <location>
        <begin position="27"/>
        <end position="39"/>
    </location>
</feature>
<dbReference type="AlphaFoldDB" id="A0A1X2GVL0"/>
<name>A0A1X2GVL0_9FUNG</name>
<dbReference type="Proteomes" id="UP000242146">
    <property type="component" value="Unassembled WGS sequence"/>
</dbReference>
<organism evidence="2 3">
    <name type="scientific">Hesseltinella vesiculosa</name>
    <dbReference type="NCBI Taxonomy" id="101127"/>
    <lineage>
        <taxon>Eukaryota</taxon>
        <taxon>Fungi</taxon>
        <taxon>Fungi incertae sedis</taxon>
        <taxon>Mucoromycota</taxon>
        <taxon>Mucoromycotina</taxon>
        <taxon>Mucoromycetes</taxon>
        <taxon>Mucorales</taxon>
        <taxon>Cunninghamellaceae</taxon>
        <taxon>Hesseltinella</taxon>
    </lineage>
</organism>
<feature type="region of interest" description="Disordered" evidence="1">
    <location>
        <begin position="21"/>
        <end position="75"/>
    </location>
</feature>
<evidence type="ECO:0000313" key="2">
    <source>
        <dbReference type="EMBL" id="ORX62075.1"/>
    </source>
</evidence>
<evidence type="ECO:0000313" key="3">
    <source>
        <dbReference type="Proteomes" id="UP000242146"/>
    </source>
</evidence>
<gene>
    <name evidence="2" type="ORF">DM01DRAFT_86599</name>
</gene>
<dbReference type="EMBL" id="MCGT01000002">
    <property type="protein sequence ID" value="ORX62075.1"/>
    <property type="molecule type" value="Genomic_DNA"/>
</dbReference>
<comment type="caution">
    <text evidence="2">The sequence shown here is derived from an EMBL/GenBank/DDBJ whole genome shotgun (WGS) entry which is preliminary data.</text>
</comment>
<sequence>MPLKTLQLGSRKLFHRHKDTSQAMPLNQPPLPPPPPPPSASTSIARSTRSTRSSASSSTHTRRHRSRTTTHASEQWTNTLQALALQNKQSRYNDVVGSFFFTDRRCQMRALFLSARLQRAWPALSPPVWEQVMNRLYTWNYVMYVVPKEDPLRRHFLHDMGQGDDQQEEQMVWSFGLHQVTQLLAIPMSTHQQHQTQSILTHALQSENKLTSAERDAMYLYHALRAGFDVHRSWTLCLDEEPLLLHKLKGLQLSNSNPFEDSTCIVVEA</sequence>
<dbReference type="OrthoDB" id="5596457at2759"/>
<reference evidence="2 3" key="1">
    <citation type="submission" date="2016-07" db="EMBL/GenBank/DDBJ databases">
        <title>Pervasive Adenine N6-methylation of Active Genes in Fungi.</title>
        <authorList>
            <consortium name="DOE Joint Genome Institute"/>
            <person name="Mondo S.J."/>
            <person name="Dannebaum R.O."/>
            <person name="Kuo R.C."/>
            <person name="Labutti K."/>
            <person name="Haridas S."/>
            <person name="Kuo A."/>
            <person name="Salamov A."/>
            <person name="Ahrendt S.R."/>
            <person name="Lipzen A."/>
            <person name="Sullivan W."/>
            <person name="Andreopoulos W.B."/>
            <person name="Clum A."/>
            <person name="Lindquist E."/>
            <person name="Daum C."/>
            <person name="Ramamoorthy G.K."/>
            <person name="Gryganskyi A."/>
            <person name="Culley D."/>
            <person name="Magnuson J.K."/>
            <person name="James T.Y."/>
            <person name="O'Malley M.A."/>
            <person name="Stajich J.E."/>
            <person name="Spatafora J.W."/>
            <person name="Visel A."/>
            <person name="Grigoriev I.V."/>
        </authorList>
    </citation>
    <scope>NUCLEOTIDE SEQUENCE [LARGE SCALE GENOMIC DNA]</scope>
    <source>
        <strain evidence="2 3">NRRL 3301</strain>
    </source>
</reference>
<keyword evidence="3" id="KW-1185">Reference proteome</keyword>